<dbReference type="PANTHER" id="PTHR33309">
    <property type="entry name" value="KERATIN, ULTRA HIGH-SULFUR MATRIX PROTEIN-LIKE"/>
    <property type="match status" value="1"/>
</dbReference>
<evidence type="ECO:0000256" key="2">
    <source>
        <dbReference type="SAM" id="MobiDB-lite"/>
    </source>
</evidence>
<name>A0ABN8Q842_9CNID</name>
<reference evidence="3 4" key="1">
    <citation type="submission" date="2022-05" db="EMBL/GenBank/DDBJ databases">
        <authorList>
            <consortium name="Genoscope - CEA"/>
            <person name="William W."/>
        </authorList>
    </citation>
    <scope>NUCLEOTIDE SEQUENCE [LARGE SCALE GENOMIC DNA]</scope>
</reference>
<feature type="region of interest" description="Disordered" evidence="2">
    <location>
        <begin position="120"/>
        <end position="173"/>
    </location>
</feature>
<evidence type="ECO:0000256" key="1">
    <source>
        <dbReference type="SAM" id="Coils"/>
    </source>
</evidence>
<comment type="caution">
    <text evidence="3">The sequence shown here is derived from an EMBL/GenBank/DDBJ whole genome shotgun (WGS) entry which is preliminary data.</text>
</comment>
<feature type="coiled-coil region" evidence="1">
    <location>
        <begin position="183"/>
        <end position="219"/>
    </location>
</feature>
<organism evidence="3 4">
    <name type="scientific">Porites lobata</name>
    <dbReference type="NCBI Taxonomy" id="104759"/>
    <lineage>
        <taxon>Eukaryota</taxon>
        <taxon>Metazoa</taxon>
        <taxon>Cnidaria</taxon>
        <taxon>Anthozoa</taxon>
        <taxon>Hexacorallia</taxon>
        <taxon>Scleractinia</taxon>
        <taxon>Fungiina</taxon>
        <taxon>Poritidae</taxon>
        <taxon>Porites</taxon>
    </lineage>
</organism>
<feature type="compositionally biased region" description="Basic and acidic residues" evidence="2">
    <location>
        <begin position="120"/>
        <end position="154"/>
    </location>
</feature>
<gene>
    <name evidence="3" type="ORF">PLOB_00003538</name>
</gene>
<keyword evidence="4" id="KW-1185">Reference proteome</keyword>
<protein>
    <recommendedName>
        <fullName evidence="5">Myb/SANT-like DNA-binding domain-containing protein</fullName>
    </recommendedName>
</protein>
<accession>A0ABN8Q842</accession>
<dbReference type="PANTHER" id="PTHR33309:SF1">
    <property type="entry name" value="MYB_SANT-LIKE DNA-BINDING DOMAIN-CONTAINING PROTEIN"/>
    <property type="match status" value="1"/>
</dbReference>
<evidence type="ECO:0008006" key="5">
    <source>
        <dbReference type="Google" id="ProtNLM"/>
    </source>
</evidence>
<dbReference type="Proteomes" id="UP001159405">
    <property type="component" value="Unassembled WGS sequence"/>
</dbReference>
<proteinExistence type="predicted"/>
<evidence type="ECO:0000313" key="4">
    <source>
        <dbReference type="Proteomes" id="UP001159405"/>
    </source>
</evidence>
<evidence type="ECO:0000313" key="3">
    <source>
        <dbReference type="EMBL" id="CAH3159201.1"/>
    </source>
</evidence>
<sequence>MAAKQPKQTQVFYLISVMEWSEEHDIILLREMISREIFSFKKGSPDRGKTWESIQEFLNQMENPKFHIKEKRGVRDRWNILQGKFLKRMREEEVASGIECEELSEKDTLIEELSERERSFQVKEKNTAKDKEAAESVRRKAMERMKDSKRKTSQDSDLDPGLAAGGKKSRKTATEVVDFLKEKAKCEQTQRQQEMELRRKELEENAKQQRGVLELMQRQSEAQQQINQALLVLIQNAFGTV</sequence>
<dbReference type="EMBL" id="CALNXK010000113">
    <property type="protein sequence ID" value="CAH3159201.1"/>
    <property type="molecule type" value="Genomic_DNA"/>
</dbReference>
<keyword evidence="1" id="KW-0175">Coiled coil</keyword>